<sequence length="488" mass="53607">MAGRRGGGRQSTSSVSSSHHAPLFPFDRSQNEHVRVYPPEPGHCGSLAALQLLQNKNVVIVGLLSMSSSSSSRAFAFANRLIGRCVFRDDEMQSATSVKDARLPASIHLYYDDVARCIYLLGVARPERYCFFSSTTSKASIPNSSSKNRSLSQRQTTINDNADDQTPSETQRMRNEVATFEREKLKMQVLLYSSCNMLFVLKEDARMTINVLKDIRALAAEKIHLLNVVPTSSKHSKRDSGYSKVSSTSSSGGGNAFAPGHCVPLVVYVIPAPDEILHGLIKTQGSGRLRSATVSYCKALEARLTILFRSLRSNTVGSLRIRDALNTANLSKERRVFNLDPAHSVVVVSRRTATADGRPEAQLKDLLDALDSDISADDILNDKSLLQPLADDDTGFQRLSQYLQKYLDLLFSFSPSGSKDGGRTELLSPSQWVKAFQRLVKGYNRMDSKRRQDAAALEGTKSGEACRLRRPGVVGNVLIWSDGVDSLA</sequence>
<evidence type="ECO:0000313" key="6">
    <source>
        <dbReference type="Proteomes" id="UP001162029"/>
    </source>
</evidence>
<evidence type="ECO:0000256" key="2">
    <source>
        <dbReference type="ARBA" id="ARBA00023161"/>
    </source>
</evidence>
<keyword evidence="2" id="KW-0866">Nonsense-mediated mRNA decay</keyword>
<evidence type="ECO:0000256" key="3">
    <source>
        <dbReference type="ARBA" id="ARBA00029509"/>
    </source>
</evidence>
<feature type="region of interest" description="Disordered" evidence="4">
    <location>
        <begin position="232"/>
        <end position="253"/>
    </location>
</feature>
<dbReference type="GO" id="GO:0000184">
    <property type="term" value="P:nuclear-transcribed mRNA catabolic process, nonsense-mediated decay"/>
    <property type="evidence" value="ECO:0007669"/>
    <property type="project" value="UniProtKB-KW"/>
</dbReference>
<protein>
    <recommendedName>
        <fullName evidence="3">Nonsense-mediated mRNA decay factor SMG8</fullName>
    </recommendedName>
</protein>
<keyword evidence="6" id="KW-1185">Reference proteome</keyword>
<comment type="caution">
    <text evidence="5">The sequence shown here is derived from an EMBL/GenBank/DDBJ whole genome shotgun (WGS) entry which is preliminary data.</text>
</comment>
<dbReference type="Proteomes" id="UP001162029">
    <property type="component" value="Unassembled WGS sequence"/>
</dbReference>
<feature type="region of interest" description="Disordered" evidence="4">
    <location>
        <begin position="137"/>
        <end position="173"/>
    </location>
</feature>
<feature type="region of interest" description="Disordered" evidence="4">
    <location>
        <begin position="1"/>
        <end position="25"/>
    </location>
</feature>
<accession>A0AAV0UVK8</accession>
<evidence type="ECO:0000256" key="1">
    <source>
        <dbReference type="ARBA" id="ARBA00006443"/>
    </source>
</evidence>
<dbReference type="PANTHER" id="PTHR13091:SF0">
    <property type="entry name" value="NONSENSE-MEDIATED MRNA DECAY FACTOR SMG8"/>
    <property type="match status" value="1"/>
</dbReference>
<evidence type="ECO:0000313" key="5">
    <source>
        <dbReference type="EMBL" id="CAI5739474.1"/>
    </source>
</evidence>
<organism evidence="5 6">
    <name type="scientific">Peronospora destructor</name>
    <dbReference type="NCBI Taxonomy" id="86335"/>
    <lineage>
        <taxon>Eukaryota</taxon>
        <taxon>Sar</taxon>
        <taxon>Stramenopiles</taxon>
        <taxon>Oomycota</taxon>
        <taxon>Peronosporomycetes</taxon>
        <taxon>Peronosporales</taxon>
        <taxon>Peronosporaceae</taxon>
        <taxon>Peronospora</taxon>
    </lineage>
</organism>
<dbReference type="AlphaFoldDB" id="A0AAV0UVK8"/>
<dbReference type="InterPro" id="IPR019354">
    <property type="entry name" value="SMG8-like"/>
</dbReference>
<reference evidence="5" key="1">
    <citation type="submission" date="2022-12" db="EMBL/GenBank/DDBJ databases">
        <authorList>
            <person name="Webb A."/>
        </authorList>
    </citation>
    <scope>NUCLEOTIDE SEQUENCE</scope>
    <source>
        <strain evidence="5">Pd1</strain>
    </source>
</reference>
<evidence type="ECO:0000256" key="4">
    <source>
        <dbReference type="SAM" id="MobiDB-lite"/>
    </source>
</evidence>
<proteinExistence type="inferred from homology"/>
<comment type="similarity">
    <text evidence="1">Belongs to the SMG8 family.</text>
</comment>
<name>A0AAV0UVK8_9STRA</name>
<gene>
    <name evidence="5" type="ORF">PDE001_LOCUS7208</name>
</gene>
<dbReference type="PANTHER" id="PTHR13091">
    <property type="entry name" value="AMPLIFIED IN BREAST CANCER 2-RELATED"/>
    <property type="match status" value="1"/>
</dbReference>
<feature type="compositionally biased region" description="Polar residues" evidence="4">
    <location>
        <begin position="137"/>
        <end position="170"/>
    </location>
</feature>
<dbReference type="EMBL" id="CANTFM010001449">
    <property type="protein sequence ID" value="CAI5739474.1"/>
    <property type="molecule type" value="Genomic_DNA"/>
</dbReference>